<dbReference type="SUPFAM" id="SSF46689">
    <property type="entry name" value="Homeodomain-like"/>
    <property type="match status" value="1"/>
</dbReference>
<protein>
    <submittedName>
        <fullName evidence="5">TetR family transcriptional regulator</fullName>
    </submittedName>
</protein>
<evidence type="ECO:0000259" key="4">
    <source>
        <dbReference type="PROSITE" id="PS50977"/>
    </source>
</evidence>
<evidence type="ECO:0000256" key="1">
    <source>
        <dbReference type="ARBA" id="ARBA00023125"/>
    </source>
</evidence>
<dbReference type="PROSITE" id="PS50977">
    <property type="entry name" value="HTH_TETR_2"/>
    <property type="match status" value="1"/>
</dbReference>
<keyword evidence="6" id="KW-1185">Reference proteome</keyword>
<dbReference type="AlphaFoldDB" id="A0A964UX17"/>
<accession>A0A964UX17</accession>
<name>A0A964UX17_9ACTN</name>
<sequence length="217" mass="23781">MGDGTREDADGATGTGRRWRRDPQWTRATLVDTLLELTAEGAREPTRKAIAERAGVSERTVFVHFADREALYVTAAERQAGRWQALAKPVPPEWPADRKVRALVAQRALMYELMTPIRKVGLRLEADSPGLRRVMADGDAWLRADLAELFAPELRRTSGARRPGGLLDALDAASSWAAWDHLRTRRGLDVGPTGAALRRTLRALLDAAGTRGEPGGV</sequence>
<proteinExistence type="predicted"/>
<gene>
    <name evidence="5" type="ORF">GUY60_33485</name>
</gene>
<organism evidence="5 6">
    <name type="scientific">Streptomyces boluensis</name>
    <dbReference type="NCBI Taxonomy" id="1775135"/>
    <lineage>
        <taxon>Bacteria</taxon>
        <taxon>Bacillati</taxon>
        <taxon>Actinomycetota</taxon>
        <taxon>Actinomycetes</taxon>
        <taxon>Kitasatosporales</taxon>
        <taxon>Streptomycetaceae</taxon>
        <taxon>Streptomyces</taxon>
    </lineage>
</organism>
<feature type="DNA-binding region" description="H-T-H motif" evidence="2">
    <location>
        <begin position="46"/>
        <end position="65"/>
    </location>
</feature>
<evidence type="ECO:0000313" key="6">
    <source>
        <dbReference type="Proteomes" id="UP000598297"/>
    </source>
</evidence>
<evidence type="ECO:0000256" key="2">
    <source>
        <dbReference type="PROSITE-ProRule" id="PRU00335"/>
    </source>
</evidence>
<dbReference type="EMBL" id="JAAAHS010000451">
    <property type="protein sequence ID" value="NBE56262.1"/>
    <property type="molecule type" value="Genomic_DNA"/>
</dbReference>
<dbReference type="Gene3D" id="1.10.357.10">
    <property type="entry name" value="Tetracycline Repressor, domain 2"/>
    <property type="match status" value="1"/>
</dbReference>
<evidence type="ECO:0000256" key="3">
    <source>
        <dbReference type="SAM" id="MobiDB-lite"/>
    </source>
</evidence>
<reference evidence="5" key="1">
    <citation type="submission" date="2020-01" db="EMBL/GenBank/DDBJ databases">
        <title>Whole-genome analyses of novel actinobacteria.</title>
        <authorList>
            <person name="Sahin N."/>
        </authorList>
    </citation>
    <scope>NUCLEOTIDE SEQUENCE</scope>
    <source>
        <strain evidence="5">YC537</strain>
    </source>
</reference>
<dbReference type="Pfam" id="PF00440">
    <property type="entry name" value="TetR_N"/>
    <property type="match status" value="1"/>
</dbReference>
<dbReference type="InterPro" id="IPR009057">
    <property type="entry name" value="Homeodomain-like_sf"/>
</dbReference>
<dbReference type="Proteomes" id="UP000598297">
    <property type="component" value="Unassembled WGS sequence"/>
</dbReference>
<keyword evidence="1 2" id="KW-0238">DNA-binding</keyword>
<feature type="domain" description="HTH tetR-type" evidence="4">
    <location>
        <begin position="24"/>
        <end position="83"/>
    </location>
</feature>
<evidence type="ECO:0000313" key="5">
    <source>
        <dbReference type="EMBL" id="NBE56262.1"/>
    </source>
</evidence>
<dbReference type="GO" id="GO:0003677">
    <property type="term" value="F:DNA binding"/>
    <property type="evidence" value="ECO:0007669"/>
    <property type="project" value="UniProtKB-UniRule"/>
</dbReference>
<feature type="region of interest" description="Disordered" evidence="3">
    <location>
        <begin position="1"/>
        <end position="21"/>
    </location>
</feature>
<dbReference type="InterPro" id="IPR001647">
    <property type="entry name" value="HTH_TetR"/>
</dbReference>
<dbReference type="OrthoDB" id="8688418at2"/>
<comment type="caution">
    <text evidence="5">The sequence shown here is derived from an EMBL/GenBank/DDBJ whole genome shotgun (WGS) entry which is preliminary data.</text>
</comment>